<protein>
    <submittedName>
        <fullName evidence="2">Sugar ABC transporter substrate-binding protein</fullName>
    </submittedName>
</protein>
<dbReference type="InterPro" id="IPR006059">
    <property type="entry name" value="SBP"/>
</dbReference>
<evidence type="ECO:0000313" key="3">
    <source>
        <dbReference type="Proteomes" id="UP000501058"/>
    </source>
</evidence>
<feature type="signal peptide" evidence="1">
    <location>
        <begin position="1"/>
        <end position="31"/>
    </location>
</feature>
<dbReference type="InterPro" id="IPR050490">
    <property type="entry name" value="Bact_solute-bd_prot1"/>
</dbReference>
<dbReference type="RefSeq" id="WP_166231571.1">
    <property type="nucleotide sequence ID" value="NZ_CP049865.1"/>
</dbReference>
<dbReference type="Gene3D" id="3.40.190.10">
    <property type="entry name" value="Periplasmic binding protein-like II"/>
    <property type="match status" value="2"/>
</dbReference>
<dbReference type="CDD" id="cd13585">
    <property type="entry name" value="PBP2_TMBP_like"/>
    <property type="match status" value="1"/>
</dbReference>
<evidence type="ECO:0000256" key="1">
    <source>
        <dbReference type="SAM" id="SignalP"/>
    </source>
</evidence>
<reference evidence="2 3" key="1">
    <citation type="submission" date="2020-03" db="EMBL/GenBank/DDBJ databases">
        <title>Propioniciclava sp. nov., isolated from Hydrophilus acuminatus.</title>
        <authorList>
            <person name="Hyun D.-W."/>
            <person name="Bae J.-W."/>
        </authorList>
    </citation>
    <scope>NUCLEOTIDE SEQUENCE [LARGE SCALE GENOMIC DNA]</scope>
    <source>
        <strain evidence="2 3">HDW11</strain>
    </source>
</reference>
<evidence type="ECO:0000313" key="2">
    <source>
        <dbReference type="EMBL" id="QIK71285.1"/>
    </source>
</evidence>
<sequence>MTHHSPTRSPGRWRRAAAAAATAAAMLLATACSGGAPTQQTGPVTLRISTWGNDVRTRITQQAIDAFQAANPDIKVILENSQWNGYWDKLATTTAAKDAPDVIQMDESYIAAYGSRGSLADLDAMADRLPMKDMDAAILDTGKVKGKTYGVPIGITNLAIAVNVPLMEKAGIPIPDDKTWTWDDYQKLGTQLTEKLGPDAWGNGGAGTSTIDLGYWARQRGEEVFPAEGQKPLSKETVQSWFEYGKDLITTKAAPPASVQIESLSGPLDATLLATNKMAMSGMWNTQITAFSTASGSELALLRIPATKAGEPHIVSKASMYWSISSQSTKQEQAAKLINFLMTDPAATKLLTSERGVPSLASVRTEIAPFVDAQAKVALDYSDAVAPELVPPPQVTPSKASTWGADLQLVGTDVLFDRATPADGAQRVLDLLKSYQ</sequence>
<dbReference type="EMBL" id="CP049865">
    <property type="protein sequence ID" value="QIK71285.1"/>
    <property type="molecule type" value="Genomic_DNA"/>
</dbReference>
<feature type="chain" id="PRO_5039657807" evidence="1">
    <location>
        <begin position="32"/>
        <end position="436"/>
    </location>
</feature>
<gene>
    <name evidence="2" type="ORF">G7070_02035</name>
</gene>
<dbReference type="KEGG" id="prv:G7070_02035"/>
<proteinExistence type="predicted"/>
<name>A0A6G7Y394_9ACTN</name>
<dbReference type="Pfam" id="PF01547">
    <property type="entry name" value="SBP_bac_1"/>
    <property type="match status" value="1"/>
</dbReference>
<organism evidence="2 3">
    <name type="scientific">Propioniciclava coleopterorum</name>
    <dbReference type="NCBI Taxonomy" id="2714937"/>
    <lineage>
        <taxon>Bacteria</taxon>
        <taxon>Bacillati</taxon>
        <taxon>Actinomycetota</taxon>
        <taxon>Actinomycetes</taxon>
        <taxon>Propionibacteriales</taxon>
        <taxon>Propionibacteriaceae</taxon>
        <taxon>Propioniciclava</taxon>
    </lineage>
</organism>
<dbReference type="PANTHER" id="PTHR43649:SF12">
    <property type="entry name" value="DIACETYLCHITOBIOSE BINDING PROTEIN DASA"/>
    <property type="match status" value="1"/>
</dbReference>
<accession>A0A6G7Y394</accession>
<dbReference type="SUPFAM" id="SSF53850">
    <property type="entry name" value="Periplasmic binding protein-like II"/>
    <property type="match status" value="1"/>
</dbReference>
<keyword evidence="3" id="KW-1185">Reference proteome</keyword>
<dbReference type="AlphaFoldDB" id="A0A6G7Y394"/>
<dbReference type="PANTHER" id="PTHR43649">
    <property type="entry name" value="ARABINOSE-BINDING PROTEIN-RELATED"/>
    <property type="match status" value="1"/>
</dbReference>
<dbReference type="Proteomes" id="UP000501058">
    <property type="component" value="Chromosome"/>
</dbReference>
<keyword evidence="1" id="KW-0732">Signal</keyword>